<reference evidence="2" key="1">
    <citation type="submission" date="2022-11" db="UniProtKB">
        <authorList>
            <consortium name="WormBaseParasite"/>
        </authorList>
    </citation>
    <scope>IDENTIFICATION</scope>
</reference>
<organism evidence="1 2">
    <name type="scientific">Panagrolaimus sp. ES5</name>
    <dbReference type="NCBI Taxonomy" id="591445"/>
    <lineage>
        <taxon>Eukaryota</taxon>
        <taxon>Metazoa</taxon>
        <taxon>Ecdysozoa</taxon>
        <taxon>Nematoda</taxon>
        <taxon>Chromadorea</taxon>
        <taxon>Rhabditida</taxon>
        <taxon>Tylenchina</taxon>
        <taxon>Panagrolaimomorpha</taxon>
        <taxon>Panagrolaimoidea</taxon>
        <taxon>Panagrolaimidae</taxon>
        <taxon>Panagrolaimus</taxon>
    </lineage>
</organism>
<proteinExistence type="predicted"/>
<evidence type="ECO:0000313" key="1">
    <source>
        <dbReference type="Proteomes" id="UP000887579"/>
    </source>
</evidence>
<protein>
    <submittedName>
        <fullName evidence="2">C-CAP/cofactor C-like domain-containing protein</fullName>
    </submittedName>
</protein>
<dbReference type="Proteomes" id="UP000887579">
    <property type="component" value="Unplaced"/>
</dbReference>
<name>A0AC34FH03_9BILA</name>
<dbReference type="WBParaSite" id="ES5_v2.g16220.t1">
    <property type="protein sequence ID" value="ES5_v2.g16220.t1"/>
    <property type="gene ID" value="ES5_v2.g16220"/>
</dbReference>
<evidence type="ECO:0000313" key="2">
    <source>
        <dbReference type="WBParaSite" id="ES5_v2.g16220.t1"/>
    </source>
</evidence>
<sequence>MTAVKDLEFVDQQTIKKLEEQNFVINDSNSQNFGSKLIMIISPNNYVIENLLKRSIFVAPVKHEIFLSDLSDCVIACSAQQIRIRRCHRIKLFNYVSGSVFAEECSEIELFPYTFHAEDDERKSKQLEKRHFATFQCLDNPFNPAATFTVSENGDFFAL</sequence>
<accession>A0AC34FH03</accession>